<dbReference type="EMBL" id="ADAS02013868">
    <property type="protein sequence ID" value="OAV84693.1"/>
    <property type="molecule type" value="Genomic_DNA"/>
</dbReference>
<evidence type="ECO:0000313" key="3">
    <source>
        <dbReference type="Proteomes" id="UP000005240"/>
    </source>
</evidence>
<reference evidence="1" key="1">
    <citation type="submission" date="2009-11" db="EMBL/GenBank/DDBJ databases">
        <authorList>
            <consortium name="The Broad Institute Genome Sequencing Platform"/>
            <person name="Ward D."/>
            <person name="Feldgarden M."/>
            <person name="Earl A."/>
            <person name="Young S.K."/>
            <person name="Zeng Q."/>
            <person name="Koehrsen M."/>
            <person name="Alvarado L."/>
            <person name="Berlin A."/>
            <person name="Bochicchio J."/>
            <person name="Borenstein D."/>
            <person name="Chapman S.B."/>
            <person name="Chen Z."/>
            <person name="Engels R."/>
            <person name="Freedman E."/>
            <person name="Gellesch M."/>
            <person name="Goldberg J."/>
            <person name="Griggs A."/>
            <person name="Gujja S."/>
            <person name="Heilman E."/>
            <person name="Heiman D."/>
            <person name="Hepburn T."/>
            <person name="Howarth C."/>
            <person name="Jen D."/>
            <person name="Larson L."/>
            <person name="Lewis B."/>
            <person name="Mehta T."/>
            <person name="Park D."/>
            <person name="Pearson M."/>
            <person name="Roberts A."/>
            <person name="Saif S."/>
            <person name="Shea T."/>
            <person name="Shenoy N."/>
            <person name="Sisk P."/>
            <person name="Stolte C."/>
            <person name="Sykes S."/>
            <person name="Thomson T."/>
            <person name="Walk T."/>
            <person name="White J."/>
            <person name="Yandava C."/>
            <person name="Izard J."/>
            <person name="Baranova O.V."/>
            <person name="Blanton J.M."/>
            <person name="Tanner A.C."/>
            <person name="Dewhirst F.E."/>
            <person name="Haas B."/>
            <person name="Nusbaum C."/>
            <person name="Birren B."/>
        </authorList>
    </citation>
    <scope>NUCLEOTIDE SEQUENCE [LARGE SCALE GENOMIC DNA]</scope>
    <source>
        <strain evidence="1">1-1 BBBD Race 1</strain>
    </source>
</reference>
<dbReference type="EnsemblFungi" id="PTTG_11184-t43_1">
    <property type="protein sequence ID" value="PTTG_11184-t43_1-p1"/>
    <property type="gene ID" value="PTTG_11184"/>
</dbReference>
<proteinExistence type="predicted"/>
<dbReference type="OrthoDB" id="10505758at2759"/>
<dbReference type="Proteomes" id="UP000005240">
    <property type="component" value="Unassembled WGS sequence"/>
</dbReference>
<reference evidence="1" key="2">
    <citation type="submission" date="2016-05" db="EMBL/GenBank/DDBJ databases">
        <title>Comparative analysis highlights variable genome content of wheat rusts and divergence of the mating loci.</title>
        <authorList>
            <person name="Cuomo C.A."/>
            <person name="Bakkeren G."/>
            <person name="Szabo L."/>
            <person name="Khalil H."/>
            <person name="Joly D."/>
            <person name="Goldberg J."/>
            <person name="Young S."/>
            <person name="Zeng Q."/>
            <person name="Fellers J."/>
        </authorList>
    </citation>
    <scope>NUCLEOTIDE SEQUENCE [LARGE SCALE GENOMIC DNA]</scope>
    <source>
        <strain evidence="1">1-1 BBBD Race 1</strain>
    </source>
</reference>
<reference evidence="2" key="4">
    <citation type="submission" date="2025-05" db="UniProtKB">
        <authorList>
            <consortium name="EnsemblFungi"/>
        </authorList>
    </citation>
    <scope>IDENTIFICATION</scope>
    <source>
        <strain evidence="2">isolate 1-1 / race 1 (BBBD)</strain>
    </source>
</reference>
<organism evidence="1">
    <name type="scientific">Puccinia triticina (isolate 1-1 / race 1 (BBBD))</name>
    <name type="common">Brown leaf rust fungus</name>
    <dbReference type="NCBI Taxonomy" id="630390"/>
    <lineage>
        <taxon>Eukaryota</taxon>
        <taxon>Fungi</taxon>
        <taxon>Dikarya</taxon>
        <taxon>Basidiomycota</taxon>
        <taxon>Pucciniomycotina</taxon>
        <taxon>Pucciniomycetes</taxon>
        <taxon>Pucciniales</taxon>
        <taxon>Pucciniaceae</taxon>
        <taxon>Puccinia</taxon>
    </lineage>
</organism>
<dbReference type="AlphaFoldDB" id="A0A0C4FD80"/>
<keyword evidence="3" id="KW-1185">Reference proteome</keyword>
<dbReference type="VEuPathDB" id="FungiDB:PTTG_11184"/>
<name>A0A0C4FD80_PUCT1</name>
<evidence type="ECO:0000313" key="1">
    <source>
        <dbReference type="EMBL" id="OAV84693.1"/>
    </source>
</evidence>
<protein>
    <submittedName>
        <fullName evidence="1 2">Uncharacterized protein</fullName>
    </submittedName>
</protein>
<evidence type="ECO:0000313" key="2">
    <source>
        <dbReference type="EnsemblFungi" id="PTTG_11184-t43_1-p1"/>
    </source>
</evidence>
<sequence length="74" mass="8682">MITEFTNNHKLDAKDIGEAIFKLHEKIEHLQAQIYDLQNQNYGRQAYIINNSIITTSEERDIITWFDPFSGILI</sequence>
<reference evidence="2 3" key="3">
    <citation type="journal article" date="2017" name="G3 (Bethesda)">
        <title>Comparative analysis highlights variable genome content of wheat rusts and divergence of the mating loci.</title>
        <authorList>
            <person name="Cuomo C.A."/>
            <person name="Bakkeren G."/>
            <person name="Khalil H.B."/>
            <person name="Panwar V."/>
            <person name="Joly D."/>
            <person name="Linning R."/>
            <person name="Sakthikumar S."/>
            <person name="Song X."/>
            <person name="Adiconis X."/>
            <person name="Fan L."/>
            <person name="Goldberg J.M."/>
            <person name="Levin J.Z."/>
            <person name="Young S."/>
            <person name="Zeng Q."/>
            <person name="Anikster Y."/>
            <person name="Bruce M."/>
            <person name="Wang M."/>
            <person name="Yin C."/>
            <person name="McCallum B."/>
            <person name="Szabo L.J."/>
            <person name="Hulbert S."/>
            <person name="Chen X."/>
            <person name="Fellers J.P."/>
        </authorList>
    </citation>
    <scope>NUCLEOTIDE SEQUENCE</scope>
    <source>
        <strain evidence="2">isolate 1-1 / race 1 (BBBD)</strain>
        <strain evidence="3">Isolate 1-1 / race 1 (BBBD)</strain>
    </source>
</reference>
<gene>
    <name evidence="1" type="ORF">PTTG_11184</name>
</gene>
<accession>A0A0C4FD80</accession>